<dbReference type="KEGG" id="xdi:EZH22_11905"/>
<dbReference type="Proteomes" id="UP000596427">
    <property type="component" value="Chromosome"/>
</dbReference>
<evidence type="ECO:0000313" key="2">
    <source>
        <dbReference type="Proteomes" id="UP000596427"/>
    </source>
</evidence>
<gene>
    <name evidence="1" type="ORF">EZH22_11905</name>
</gene>
<keyword evidence="1" id="KW-0238">DNA-binding</keyword>
<dbReference type="Pfam" id="PF04237">
    <property type="entry name" value="YjbR"/>
    <property type="match status" value="1"/>
</dbReference>
<keyword evidence="2" id="KW-1185">Reference proteome</keyword>
<sequence>MTYEEFNAFCASLPAATHVMQWGGSHVWKVGGKVFAIGGWQEDVEARFTFKVSDLSYEVLQEQPGLRPAPYLASRGLKWIQHYAEPGLSDAELRDYIRQSHRIVSQGLSKKMRAALGLPVAE</sequence>
<accession>A0A974PSC7</accession>
<dbReference type="PANTHER" id="PTHR35145">
    <property type="entry name" value="CYTOPLASMIC PROTEIN-RELATED"/>
    <property type="match status" value="1"/>
</dbReference>
<evidence type="ECO:0000313" key="1">
    <source>
        <dbReference type="EMBL" id="QRG08907.1"/>
    </source>
</evidence>
<dbReference type="InterPro" id="IPR007351">
    <property type="entry name" value="YjbR"/>
</dbReference>
<dbReference type="GO" id="GO:0003677">
    <property type="term" value="F:DNA binding"/>
    <property type="evidence" value="ECO:0007669"/>
    <property type="project" value="UniProtKB-KW"/>
</dbReference>
<reference evidence="1 2" key="1">
    <citation type="submission" date="2020-10" db="EMBL/GenBank/DDBJ databases">
        <title>Degradation of 1,4-Dioxane by Xanthobacter sp. YN2, via a Novel Group-2 Soluble Di-Iron Monooxygenase.</title>
        <authorList>
            <person name="Ma F."/>
            <person name="Wang Y."/>
            <person name="Yang J."/>
            <person name="Guo H."/>
            <person name="Su D."/>
            <person name="Yu L."/>
        </authorList>
    </citation>
    <scope>NUCLEOTIDE SEQUENCE [LARGE SCALE GENOMIC DNA]</scope>
    <source>
        <strain evidence="1 2">YN2</strain>
    </source>
</reference>
<name>A0A974PSC7_9HYPH</name>
<dbReference type="AlphaFoldDB" id="A0A974PSC7"/>
<dbReference type="Gene3D" id="3.90.1150.30">
    <property type="match status" value="1"/>
</dbReference>
<dbReference type="InterPro" id="IPR058532">
    <property type="entry name" value="YjbR/MT2646/Rv2570-like"/>
</dbReference>
<proteinExistence type="predicted"/>
<protein>
    <submittedName>
        <fullName evidence="1">MmcQ/YjbR family DNA-binding protein</fullName>
    </submittedName>
</protein>
<dbReference type="SUPFAM" id="SSF142906">
    <property type="entry name" value="YjbR-like"/>
    <property type="match status" value="1"/>
</dbReference>
<organism evidence="1 2">
    <name type="scientific">Xanthobacter dioxanivorans</name>
    <dbReference type="NCBI Taxonomy" id="2528964"/>
    <lineage>
        <taxon>Bacteria</taxon>
        <taxon>Pseudomonadati</taxon>
        <taxon>Pseudomonadota</taxon>
        <taxon>Alphaproteobacteria</taxon>
        <taxon>Hyphomicrobiales</taxon>
        <taxon>Xanthobacteraceae</taxon>
        <taxon>Xanthobacter</taxon>
    </lineage>
</organism>
<dbReference type="RefSeq" id="WP_203195823.1">
    <property type="nucleotide sequence ID" value="NZ_CP063362.1"/>
</dbReference>
<dbReference type="EMBL" id="CP063362">
    <property type="protein sequence ID" value="QRG08907.1"/>
    <property type="molecule type" value="Genomic_DNA"/>
</dbReference>
<dbReference type="PANTHER" id="PTHR35145:SF1">
    <property type="entry name" value="CYTOPLASMIC PROTEIN"/>
    <property type="match status" value="1"/>
</dbReference>
<dbReference type="InterPro" id="IPR038056">
    <property type="entry name" value="YjbR-like_sf"/>
</dbReference>